<dbReference type="EMBL" id="WGGT01000021">
    <property type="protein sequence ID" value="MVQ47011.1"/>
    <property type="molecule type" value="Genomic_DNA"/>
</dbReference>
<dbReference type="Proteomes" id="UP000479531">
    <property type="component" value="Unassembled WGS sequence"/>
</dbReference>
<comment type="caution">
    <text evidence="2">The sequence shown here is derived from an EMBL/GenBank/DDBJ whole genome shotgun (WGS) entry which is preliminary data.</text>
</comment>
<evidence type="ECO:0000313" key="2">
    <source>
        <dbReference type="EMBL" id="MVQ47011.1"/>
    </source>
</evidence>
<protein>
    <submittedName>
        <fullName evidence="2">Uncharacterized protein</fullName>
    </submittedName>
</protein>
<feature type="chain" id="PRO_5027105491" evidence="1">
    <location>
        <begin position="30"/>
        <end position="120"/>
    </location>
</feature>
<dbReference type="RefSeq" id="WP_118209747.1">
    <property type="nucleotide sequence ID" value="NZ_WGGT01000021.1"/>
</dbReference>
<reference evidence="2 3" key="1">
    <citation type="submission" date="2019-10" db="EMBL/GenBank/DDBJ databases">
        <title>Roseburia spp. ameliorate alcoholic fatty liver via restoration of gut barrier function.</title>
        <authorList>
            <person name="Seo B."/>
            <person name="Ko G."/>
        </authorList>
    </citation>
    <scope>NUCLEOTIDE SEQUENCE [LARGE SCALE GENOMIC DNA]</scope>
    <source>
        <strain evidence="2 3">SNUG30017</strain>
    </source>
</reference>
<proteinExistence type="predicted"/>
<evidence type="ECO:0000256" key="1">
    <source>
        <dbReference type="SAM" id="SignalP"/>
    </source>
</evidence>
<dbReference type="AlphaFoldDB" id="A0A6L6XIH9"/>
<accession>A0A6L6XIH9</accession>
<name>A0A6L6XIH9_9FIRM</name>
<keyword evidence="1" id="KW-0732">Signal</keyword>
<organism evidence="2 3">
    <name type="scientific">Roseburia intestinalis</name>
    <dbReference type="NCBI Taxonomy" id="166486"/>
    <lineage>
        <taxon>Bacteria</taxon>
        <taxon>Bacillati</taxon>
        <taxon>Bacillota</taxon>
        <taxon>Clostridia</taxon>
        <taxon>Lachnospirales</taxon>
        <taxon>Lachnospiraceae</taxon>
        <taxon>Roseburia</taxon>
    </lineage>
</organism>
<feature type="signal peptide" evidence="1">
    <location>
        <begin position="1"/>
        <end position="29"/>
    </location>
</feature>
<gene>
    <name evidence="2" type="ORF">GCK47_15285</name>
</gene>
<evidence type="ECO:0000313" key="3">
    <source>
        <dbReference type="Proteomes" id="UP000479531"/>
    </source>
</evidence>
<sequence>MRKKLFSKQLVCCMMVLVMVFGMTNTASAWTARYARCPRCGVSNKSYGFEGRIYTDTLNYGPGKTCPVCNIVVPVGSKHYVDVIYDRYYFLCNGAKCSGLSIENRKYTILVESDRQHWQK</sequence>